<dbReference type="InterPro" id="IPR017926">
    <property type="entry name" value="GATASE"/>
</dbReference>
<protein>
    <submittedName>
        <fullName evidence="2">Glutamine amidotransferase</fullName>
    </submittedName>
</protein>
<reference evidence="2" key="1">
    <citation type="submission" date="2016-09" db="EMBL/GenBank/DDBJ databases">
        <title>Genome sequence of Chlorobaculum limnaeum.</title>
        <authorList>
            <person name="Liu Z."/>
            <person name="Tank M."/>
            <person name="Bryant D.A."/>
        </authorList>
    </citation>
    <scope>NUCLEOTIDE SEQUENCE [LARGE SCALE GENOMIC DNA]</scope>
    <source>
        <strain evidence="2">DSM 1677</strain>
    </source>
</reference>
<dbReference type="GO" id="GO:0016740">
    <property type="term" value="F:transferase activity"/>
    <property type="evidence" value="ECO:0007669"/>
    <property type="project" value="UniProtKB-KW"/>
</dbReference>
<dbReference type="RefSeq" id="WP_069810336.1">
    <property type="nucleotide sequence ID" value="NZ_CP017305.1"/>
</dbReference>
<dbReference type="KEGG" id="clz:BIU88_08340"/>
<keyword evidence="3" id="KW-1185">Reference proteome</keyword>
<dbReference type="CDD" id="cd01741">
    <property type="entry name" value="GATase1_1"/>
    <property type="match status" value="1"/>
</dbReference>
<accession>A0A1D8D8W5</accession>
<name>A0A1D8D8W5_CHLLM</name>
<dbReference type="Proteomes" id="UP000095185">
    <property type="component" value="Chromosome"/>
</dbReference>
<dbReference type="PROSITE" id="PS51273">
    <property type="entry name" value="GATASE_TYPE_1"/>
    <property type="match status" value="1"/>
</dbReference>
<dbReference type="PANTHER" id="PTHR42695:SF5">
    <property type="entry name" value="GLUTAMINE AMIDOTRANSFERASE YLR126C-RELATED"/>
    <property type="match status" value="1"/>
</dbReference>
<dbReference type="SUPFAM" id="SSF52317">
    <property type="entry name" value="Class I glutamine amidotransferase-like"/>
    <property type="match status" value="1"/>
</dbReference>
<dbReference type="AlphaFoldDB" id="A0A1D8D8W5"/>
<feature type="domain" description="Glutamine amidotransferase" evidence="1">
    <location>
        <begin position="30"/>
        <end position="188"/>
    </location>
</feature>
<organism evidence="2 3">
    <name type="scientific">Chlorobaculum limnaeum</name>
    <dbReference type="NCBI Taxonomy" id="274537"/>
    <lineage>
        <taxon>Bacteria</taxon>
        <taxon>Pseudomonadati</taxon>
        <taxon>Chlorobiota</taxon>
        <taxon>Chlorobiia</taxon>
        <taxon>Chlorobiales</taxon>
        <taxon>Chlorobiaceae</taxon>
        <taxon>Chlorobaculum</taxon>
    </lineage>
</organism>
<dbReference type="Gene3D" id="3.40.50.880">
    <property type="match status" value="1"/>
</dbReference>
<dbReference type="OrthoDB" id="9807137at2"/>
<dbReference type="InterPro" id="IPR029062">
    <property type="entry name" value="Class_I_gatase-like"/>
</dbReference>
<dbReference type="Pfam" id="PF00117">
    <property type="entry name" value="GATase"/>
    <property type="match status" value="1"/>
</dbReference>
<sequence length="239" mass="26141">MTSTLLIVQNISHEGPGILEELLNEHEIAFERYDLSKGESLPDPSACAGMVVLGGPQSANDESAQITGELQAIRAALNAGVPYLGICLGLQLLVKAAGGEVLRCHRKEIGFREPDGEPFMVELTEAGKQDALFRNMPERLRVFQLHGETIAPLESMIVLAMGRGCENQIVRVGGNAWGLQCHFEMTPAMFESWIGIDDDLKTMNKNELLAEFNAISMEYAETGRAILLNFLEIAGLLKE</sequence>
<keyword evidence="2" id="KW-0315">Glutamine amidotransferase</keyword>
<dbReference type="GO" id="GO:0005829">
    <property type="term" value="C:cytosol"/>
    <property type="evidence" value="ECO:0007669"/>
    <property type="project" value="TreeGrafter"/>
</dbReference>
<dbReference type="STRING" id="274537.BIU88_08340"/>
<dbReference type="InterPro" id="IPR044992">
    <property type="entry name" value="ChyE-like"/>
</dbReference>
<gene>
    <name evidence="2" type="ORF">BIU88_08340</name>
</gene>
<proteinExistence type="predicted"/>
<dbReference type="EMBL" id="CP017305">
    <property type="protein sequence ID" value="AOS84139.1"/>
    <property type="molecule type" value="Genomic_DNA"/>
</dbReference>
<evidence type="ECO:0000313" key="3">
    <source>
        <dbReference type="Proteomes" id="UP000095185"/>
    </source>
</evidence>
<evidence type="ECO:0000259" key="1">
    <source>
        <dbReference type="Pfam" id="PF00117"/>
    </source>
</evidence>
<dbReference type="PANTHER" id="PTHR42695">
    <property type="entry name" value="GLUTAMINE AMIDOTRANSFERASE YLR126C-RELATED"/>
    <property type="match status" value="1"/>
</dbReference>
<evidence type="ECO:0000313" key="2">
    <source>
        <dbReference type="EMBL" id="AOS84139.1"/>
    </source>
</evidence>